<sequence>MVELDRVKFGYEGAELLMKSVDLVIDNKSRVALLGRNGCGKSTLIKLIVGSLTPLSGSAKIDGRAKIEYLAQHQLEQLDPYGCPLDTMKDRYPGDGGIGHEQILRKYLAKFGLGGEVSHHEERNVELGIRQLRS</sequence>
<dbReference type="InterPro" id="IPR003439">
    <property type="entry name" value="ABC_transporter-like_ATP-bd"/>
</dbReference>
<gene>
    <name evidence="3" type="ORF">TL16_g07417</name>
</gene>
<evidence type="ECO:0000313" key="3">
    <source>
        <dbReference type="EMBL" id="GMH77460.1"/>
    </source>
</evidence>
<dbReference type="GO" id="GO:0005524">
    <property type="term" value="F:ATP binding"/>
    <property type="evidence" value="ECO:0007669"/>
    <property type="project" value="InterPro"/>
</dbReference>
<dbReference type="InterPro" id="IPR027417">
    <property type="entry name" value="P-loop_NTPase"/>
</dbReference>
<reference evidence="4" key="1">
    <citation type="journal article" date="2023" name="Commun. Biol.">
        <title>Genome analysis of Parmales, the sister group of diatoms, reveals the evolutionary specialization of diatoms from phago-mixotrophs to photoautotrophs.</title>
        <authorList>
            <person name="Ban H."/>
            <person name="Sato S."/>
            <person name="Yoshikawa S."/>
            <person name="Yamada K."/>
            <person name="Nakamura Y."/>
            <person name="Ichinomiya M."/>
            <person name="Sato N."/>
            <person name="Blanc-Mathieu R."/>
            <person name="Endo H."/>
            <person name="Kuwata A."/>
            <person name="Ogata H."/>
        </authorList>
    </citation>
    <scope>NUCLEOTIDE SEQUENCE [LARGE SCALE GENOMIC DNA]</scope>
</reference>
<protein>
    <recommendedName>
        <fullName evidence="2">ABC transporter domain-containing protein</fullName>
    </recommendedName>
</protein>
<dbReference type="AlphaFoldDB" id="A0A9W7AWW2"/>
<keyword evidence="1" id="KW-0677">Repeat</keyword>
<proteinExistence type="predicted"/>
<dbReference type="Proteomes" id="UP001162640">
    <property type="component" value="Unassembled WGS sequence"/>
</dbReference>
<dbReference type="GO" id="GO:0016887">
    <property type="term" value="F:ATP hydrolysis activity"/>
    <property type="evidence" value="ECO:0007669"/>
    <property type="project" value="InterPro"/>
</dbReference>
<dbReference type="PANTHER" id="PTHR19211">
    <property type="entry name" value="ATP-BINDING TRANSPORT PROTEIN-RELATED"/>
    <property type="match status" value="1"/>
</dbReference>
<evidence type="ECO:0000256" key="1">
    <source>
        <dbReference type="ARBA" id="ARBA00022737"/>
    </source>
</evidence>
<evidence type="ECO:0000259" key="2">
    <source>
        <dbReference type="Pfam" id="PF00005"/>
    </source>
</evidence>
<dbReference type="SUPFAM" id="SSF52540">
    <property type="entry name" value="P-loop containing nucleoside triphosphate hydrolases"/>
    <property type="match status" value="1"/>
</dbReference>
<organism evidence="3 4">
    <name type="scientific">Triparma laevis f. inornata</name>
    <dbReference type="NCBI Taxonomy" id="1714386"/>
    <lineage>
        <taxon>Eukaryota</taxon>
        <taxon>Sar</taxon>
        <taxon>Stramenopiles</taxon>
        <taxon>Ochrophyta</taxon>
        <taxon>Bolidophyceae</taxon>
        <taxon>Parmales</taxon>
        <taxon>Triparmaceae</taxon>
        <taxon>Triparma</taxon>
    </lineage>
</organism>
<evidence type="ECO:0000313" key="4">
    <source>
        <dbReference type="Proteomes" id="UP001162640"/>
    </source>
</evidence>
<feature type="domain" description="ABC transporter" evidence="2">
    <location>
        <begin position="19"/>
        <end position="65"/>
    </location>
</feature>
<dbReference type="PANTHER" id="PTHR19211:SF14">
    <property type="entry name" value="ATP-BINDING CASSETTE SUB-FAMILY F MEMBER 1"/>
    <property type="match status" value="1"/>
</dbReference>
<dbReference type="EMBL" id="BLQM01000233">
    <property type="protein sequence ID" value="GMH77460.1"/>
    <property type="molecule type" value="Genomic_DNA"/>
</dbReference>
<comment type="caution">
    <text evidence="3">The sequence shown here is derived from an EMBL/GenBank/DDBJ whole genome shotgun (WGS) entry which is preliminary data.</text>
</comment>
<accession>A0A9W7AWW2</accession>
<dbReference type="InterPro" id="IPR050611">
    <property type="entry name" value="ABCF"/>
</dbReference>
<name>A0A9W7AWW2_9STRA</name>
<dbReference type="Gene3D" id="3.40.50.300">
    <property type="entry name" value="P-loop containing nucleotide triphosphate hydrolases"/>
    <property type="match status" value="1"/>
</dbReference>
<dbReference type="Pfam" id="PF00005">
    <property type="entry name" value="ABC_tran"/>
    <property type="match status" value="1"/>
</dbReference>